<dbReference type="Proteomes" id="UP000515204">
    <property type="component" value="Unplaced"/>
</dbReference>
<dbReference type="Gene3D" id="2.30.42.10">
    <property type="match status" value="2"/>
</dbReference>
<dbReference type="AlphaFoldDB" id="A0A6P3WZI1"/>
<keyword evidence="4" id="KW-1185">Reference proteome</keyword>
<feature type="compositionally biased region" description="Basic and acidic residues" evidence="2">
    <location>
        <begin position="72"/>
        <end position="86"/>
    </location>
</feature>
<sequence length="797" mass="89495">MDFVILKVNGQDVSNSSHEDAVRCFQSAQEPIIVEVLRRQPAHQQVPHTPSKEHERIACQDKSEGTTNGRGPIDDRTCNDDAKKDTASPLVSTAVQTDWAGLIEEEELLPVPLVVEEQANDSFEDLLAHDIDFEEVTLRKSGSAEKLGLTVCYSSGSGSEDADTEVYISEIVPESLAARDGRLREGDQILRVNGKDVANKEQTENLFAETKNAVTILVSRCLYQDEEYDDRRIYHQGSPPLSPENLPAYQNSMIEQLIRQQQQQTEERTKESEQQQQQQQQQQQPVNIFSTNSSSTCSSQNSQKSSKNATSPAHHTEERKQWMQDALKDCSKRLDGITLRGQQSGPPVKLVEAYSSHVWSDTEHIYETIPESDSEPIYSSPYEHHQHWTTQTSTTTNHAATLQHPPPNHQATVGNQKWHSSSKSNSSGEEKDSSSAYNTGESCHSNPLTLELHQGERDHHKSTLVLCPPKAAAAAAPPPPPQQSTPQQKLGCNCPMPVTPSATSAGRQSKNQSARKSSSSSHHHRERNEPAMTNANTLPADTMYTNVANLQQTMMLQQQLFKQALNRRNLTTKEAGGGTRKSKSHGNFQAPNLTQYQFVGSQQVCTSTTWIPPEDKGEVQMEWKVKRRADGTRYIARRPVRNRILRNRAIKISEERAGHTTEDDTMSEMKVSAARWSRYDRISTELKVGRYWSKEERKRQLERARERKQRQQELLLQQQQQQMQQTNDVPICEHTEDKVSKKPLNIVELSHKKMARKKTTLDDFTTVQEMLVHGNRVGAGGPGTGGKLMGLLSVTTV</sequence>
<feature type="region of interest" description="Disordered" evidence="2">
    <location>
        <begin position="471"/>
        <end position="540"/>
    </location>
</feature>
<dbReference type="InterPro" id="IPR001478">
    <property type="entry name" value="PDZ"/>
</dbReference>
<dbReference type="SUPFAM" id="SSF50156">
    <property type="entry name" value="PDZ domain-like"/>
    <property type="match status" value="2"/>
</dbReference>
<dbReference type="PANTHER" id="PTHR15545">
    <property type="entry name" value="PDZ DOMAIN CONTAINING RING FINGER PROTEIN 3, 4"/>
    <property type="match status" value="1"/>
</dbReference>
<evidence type="ECO:0000313" key="4">
    <source>
        <dbReference type="Proteomes" id="UP000515204"/>
    </source>
</evidence>
<organism evidence="4 5">
    <name type="scientific">Dinoponera quadriceps</name>
    <name type="common">South American ant</name>
    <dbReference type="NCBI Taxonomy" id="609295"/>
    <lineage>
        <taxon>Eukaryota</taxon>
        <taxon>Metazoa</taxon>
        <taxon>Ecdysozoa</taxon>
        <taxon>Arthropoda</taxon>
        <taxon>Hexapoda</taxon>
        <taxon>Insecta</taxon>
        <taxon>Pterygota</taxon>
        <taxon>Neoptera</taxon>
        <taxon>Endopterygota</taxon>
        <taxon>Hymenoptera</taxon>
        <taxon>Apocrita</taxon>
        <taxon>Aculeata</taxon>
        <taxon>Formicoidea</taxon>
        <taxon>Formicidae</taxon>
        <taxon>Ponerinae</taxon>
        <taxon>Ponerini</taxon>
        <taxon>Dinoponera</taxon>
    </lineage>
</organism>
<dbReference type="Pfam" id="PF00595">
    <property type="entry name" value="PDZ"/>
    <property type="match status" value="1"/>
</dbReference>
<dbReference type="GeneID" id="106742754"/>
<keyword evidence="1" id="KW-0175">Coiled coil</keyword>
<evidence type="ECO:0000256" key="1">
    <source>
        <dbReference type="SAM" id="Coils"/>
    </source>
</evidence>
<dbReference type="InterPro" id="IPR036034">
    <property type="entry name" value="PDZ_sf"/>
</dbReference>
<dbReference type="PROSITE" id="PS50106">
    <property type="entry name" value="PDZ"/>
    <property type="match status" value="1"/>
</dbReference>
<feature type="region of interest" description="Disordered" evidence="2">
    <location>
        <begin position="257"/>
        <end position="321"/>
    </location>
</feature>
<feature type="compositionally biased region" description="Low complexity" evidence="2">
    <location>
        <begin position="388"/>
        <end position="401"/>
    </location>
</feature>
<feature type="compositionally biased region" description="Polar residues" evidence="2">
    <location>
        <begin position="436"/>
        <end position="447"/>
    </location>
</feature>
<dbReference type="InterPro" id="IPR051971">
    <property type="entry name" value="E3_ubiquitin-PDZ_ligase"/>
</dbReference>
<dbReference type="CTD" id="43809"/>
<dbReference type="CDD" id="cd06716">
    <property type="entry name" value="PDZ2-PDZRN4-like"/>
    <property type="match status" value="1"/>
</dbReference>
<feature type="compositionally biased region" description="Low complexity" evidence="2">
    <location>
        <begin position="274"/>
        <end position="311"/>
    </location>
</feature>
<evidence type="ECO:0000313" key="5">
    <source>
        <dbReference type="RefSeq" id="XP_014471508.1"/>
    </source>
</evidence>
<feature type="domain" description="PDZ" evidence="3">
    <location>
        <begin position="135"/>
        <end position="222"/>
    </location>
</feature>
<feature type="compositionally biased region" description="Polar residues" evidence="2">
    <location>
        <begin position="409"/>
        <end position="419"/>
    </location>
</feature>
<feature type="compositionally biased region" description="Low complexity" evidence="2">
    <location>
        <begin position="507"/>
        <end position="520"/>
    </location>
</feature>
<dbReference type="SMART" id="SM00228">
    <property type="entry name" value="PDZ"/>
    <property type="match status" value="1"/>
</dbReference>
<protein>
    <submittedName>
        <fullName evidence="5">PDZ domain-containing protein 4 isoform X4</fullName>
    </submittedName>
</protein>
<dbReference type="PANTHER" id="PTHR15545:SF8">
    <property type="entry name" value="SLO-INTERACTING PROTEIN 1"/>
    <property type="match status" value="1"/>
</dbReference>
<dbReference type="OrthoDB" id="6270329at2759"/>
<feature type="coiled-coil region" evidence="1">
    <location>
        <begin position="691"/>
        <end position="721"/>
    </location>
</feature>
<feature type="region of interest" description="Disordered" evidence="2">
    <location>
        <begin position="41"/>
        <end position="87"/>
    </location>
</feature>
<gene>
    <name evidence="5" type="primary">LOC106742754</name>
</gene>
<accession>A0A6P3WZI1</accession>
<feature type="region of interest" description="Disordered" evidence="2">
    <location>
        <begin position="386"/>
        <end position="447"/>
    </location>
</feature>
<proteinExistence type="predicted"/>
<name>A0A6P3WZI1_DINQU</name>
<evidence type="ECO:0000259" key="3">
    <source>
        <dbReference type="PROSITE" id="PS50106"/>
    </source>
</evidence>
<evidence type="ECO:0000256" key="2">
    <source>
        <dbReference type="SAM" id="MobiDB-lite"/>
    </source>
</evidence>
<feature type="compositionally biased region" description="Basic and acidic residues" evidence="2">
    <location>
        <begin position="50"/>
        <end position="64"/>
    </location>
</feature>
<dbReference type="RefSeq" id="XP_014471508.1">
    <property type="nucleotide sequence ID" value="XM_014616022.1"/>
</dbReference>
<reference evidence="5" key="1">
    <citation type="submission" date="2025-08" db="UniProtKB">
        <authorList>
            <consortium name="RefSeq"/>
        </authorList>
    </citation>
    <scope>IDENTIFICATION</scope>
</reference>
<feature type="compositionally biased region" description="Polar residues" evidence="2">
    <location>
        <begin position="531"/>
        <end position="540"/>
    </location>
</feature>